<dbReference type="Proteomes" id="UP000177690">
    <property type="component" value="Unassembled WGS sequence"/>
</dbReference>
<accession>A0A1G1ZQV6</accession>
<name>A0A1G1ZQV6_9BACT</name>
<dbReference type="EMBL" id="MHJL01000034">
    <property type="protein sequence ID" value="OGY66839.1"/>
    <property type="molecule type" value="Genomic_DNA"/>
</dbReference>
<reference evidence="1 2" key="1">
    <citation type="journal article" date="2016" name="Nat. Commun.">
        <title>Thousands of microbial genomes shed light on interconnected biogeochemical processes in an aquifer system.</title>
        <authorList>
            <person name="Anantharaman K."/>
            <person name="Brown C.T."/>
            <person name="Hug L.A."/>
            <person name="Sharon I."/>
            <person name="Castelle C.J."/>
            <person name="Probst A.J."/>
            <person name="Thomas B.C."/>
            <person name="Singh A."/>
            <person name="Wilkins M.J."/>
            <person name="Karaoz U."/>
            <person name="Brodie E.L."/>
            <person name="Williams K.H."/>
            <person name="Hubbard S.S."/>
            <person name="Banfield J.F."/>
        </authorList>
    </citation>
    <scope>NUCLEOTIDE SEQUENCE [LARGE SCALE GENOMIC DNA]</scope>
</reference>
<organism evidence="1 2">
    <name type="scientific">Candidatus Harrisonbacteria bacterium RIFCSPLOWO2_02_FULL_41_13b</name>
    <dbReference type="NCBI Taxonomy" id="1798409"/>
    <lineage>
        <taxon>Bacteria</taxon>
        <taxon>Candidatus Harrisoniibacteriota</taxon>
    </lineage>
</organism>
<evidence type="ECO:0000313" key="2">
    <source>
        <dbReference type="Proteomes" id="UP000177690"/>
    </source>
</evidence>
<comment type="caution">
    <text evidence="1">The sequence shown here is derived from an EMBL/GenBank/DDBJ whole genome shotgun (WGS) entry which is preliminary data.</text>
</comment>
<dbReference type="AlphaFoldDB" id="A0A1G1ZQV6"/>
<protein>
    <submittedName>
        <fullName evidence="1">Uncharacterized protein</fullName>
    </submittedName>
</protein>
<gene>
    <name evidence="1" type="ORF">A3I24_04075</name>
</gene>
<evidence type="ECO:0000313" key="1">
    <source>
        <dbReference type="EMBL" id="OGY66839.1"/>
    </source>
</evidence>
<proteinExistence type="predicted"/>
<sequence>MDGHGPVIVAARDLADAEQYYRDAVREKHKALLKECGQEQNFSRQGADSLAEEDLRLMEVKEVPIVSGAFLLNEGM</sequence>